<sequence>MTEEKCTYIRYDQSYIFTWSRVSMTLVMNLVTRHLIDQFKHLIAW</sequence>
<name>A0A0E9W512_ANGAN</name>
<reference evidence="1" key="1">
    <citation type="submission" date="2014-11" db="EMBL/GenBank/DDBJ databases">
        <authorList>
            <person name="Amaro Gonzalez C."/>
        </authorList>
    </citation>
    <scope>NUCLEOTIDE SEQUENCE</scope>
</reference>
<accession>A0A0E9W512</accession>
<dbReference type="EMBL" id="GBXM01023128">
    <property type="protein sequence ID" value="JAH85449.1"/>
    <property type="molecule type" value="Transcribed_RNA"/>
</dbReference>
<organism evidence="1">
    <name type="scientific">Anguilla anguilla</name>
    <name type="common">European freshwater eel</name>
    <name type="synonym">Muraena anguilla</name>
    <dbReference type="NCBI Taxonomy" id="7936"/>
    <lineage>
        <taxon>Eukaryota</taxon>
        <taxon>Metazoa</taxon>
        <taxon>Chordata</taxon>
        <taxon>Craniata</taxon>
        <taxon>Vertebrata</taxon>
        <taxon>Euteleostomi</taxon>
        <taxon>Actinopterygii</taxon>
        <taxon>Neopterygii</taxon>
        <taxon>Teleostei</taxon>
        <taxon>Anguilliformes</taxon>
        <taxon>Anguillidae</taxon>
        <taxon>Anguilla</taxon>
    </lineage>
</organism>
<evidence type="ECO:0000313" key="1">
    <source>
        <dbReference type="EMBL" id="JAH85449.1"/>
    </source>
</evidence>
<proteinExistence type="predicted"/>
<dbReference type="AlphaFoldDB" id="A0A0E9W512"/>
<reference evidence="1" key="2">
    <citation type="journal article" date="2015" name="Fish Shellfish Immunol.">
        <title>Early steps in the European eel (Anguilla anguilla)-Vibrio vulnificus interaction in the gills: Role of the RtxA13 toxin.</title>
        <authorList>
            <person name="Callol A."/>
            <person name="Pajuelo D."/>
            <person name="Ebbesson L."/>
            <person name="Teles M."/>
            <person name="MacKenzie S."/>
            <person name="Amaro C."/>
        </authorList>
    </citation>
    <scope>NUCLEOTIDE SEQUENCE</scope>
</reference>
<protein>
    <submittedName>
        <fullName evidence="1">Uncharacterized protein</fullName>
    </submittedName>
</protein>